<protein>
    <recommendedName>
        <fullName evidence="5">PABS domain-containing protein</fullName>
    </recommendedName>
</protein>
<reference evidence="6" key="1">
    <citation type="journal article" date="2015" name="Genome Announc.">
        <title>Draft Genome Sequence of Tolypothrix boutellei Strain VB521301.</title>
        <authorList>
            <person name="Chandrababunaidu M.M."/>
            <person name="Singh D."/>
            <person name="Sen D."/>
            <person name="Bhan S."/>
            <person name="Das S."/>
            <person name="Gupta A."/>
            <person name="Adhikary S.P."/>
            <person name="Tripathy S."/>
        </authorList>
    </citation>
    <scope>NUCLEOTIDE SEQUENCE</scope>
    <source>
        <strain evidence="6">VB521301</strain>
    </source>
</reference>
<evidence type="ECO:0000256" key="3">
    <source>
        <dbReference type="ARBA" id="ARBA00023115"/>
    </source>
</evidence>
<keyword evidence="3 4" id="KW-0620">Polyamine biosynthesis</keyword>
<name>A0A0C1RCN5_9CYAN</name>
<evidence type="ECO:0000256" key="4">
    <source>
        <dbReference type="PROSITE-ProRule" id="PRU00354"/>
    </source>
</evidence>
<comment type="caution">
    <text evidence="6">The sequence shown here is derived from an EMBL/GenBank/DDBJ whole genome shotgun (WGS) entry which is preliminary data.</text>
</comment>
<evidence type="ECO:0000259" key="5">
    <source>
        <dbReference type="PROSITE" id="PS51006"/>
    </source>
</evidence>
<comment type="caution">
    <text evidence="4">Lacks conserved residue(s) required for the propagation of feature annotation.</text>
</comment>
<evidence type="ECO:0000313" key="6">
    <source>
        <dbReference type="EMBL" id="KIE10010.1"/>
    </source>
</evidence>
<dbReference type="Pfam" id="PF01564">
    <property type="entry name" value="Spermine_synth"/>
    <property type="match status" value="1"/>
</dbReference>
<sequence length="87" mass="9521">MSGSSVGADFWMSGPSFPLFTKEYFEKVRRVLSPKGFFVIQAGPVSPGELTLHARLVQTLKEVFPNVQSYSSYTSTSLLVKVFPGSA</sequence>
<dbReference type="GO" id="GO:0016740">
    <property type="term" value="F:transferase activity"/>
    <property type="evidence" value="ECO:0007669"/>
    <property type="project" value="UniProtKB-UniRule"/>
</dbReference>
<proteinExistence type="inferred from homology"/>
<accession>A0A0C1RCN5</accession>
<keyword evidence="2 4" id="KW-0808">Transferase</keyword>
<dbReference type="GO" id="GO:0006596">
    <property type="term" value="P:polyamine biosynthetic process"/>
    <property type="evidence" value="ECO:0007669"/>
    <property type="project" value="UniProtKB-UniRule"/>
</dbReference>
<dbReference type="SUPFAM" id="SSF53335">
    <property type="entry name" value="S-adenosyl-L-methionine-dependent methyltransferases"/>
    <property type="match status" value="1"/>
</dbReference>
<dbReference type="InterPro" id="IPR030374">
    <property type="entry name" value="PABS"/>
</dbReference>
<comment type="similarity">
    <text evidence="1">Belongs to the spermidine/spermine synthase family.</text>
</comment>
<dbReference type="InterPro" id="IPR029063">
    <property type="entry name" value="SAM-dependent_MTases_sf"/>
</dbReference>
<gene>
    <name evidence="6" type="ORF">DA73_0215185</name>
</gene>
<evidence type="ECO:0000256" key="2">
    <source>
        <dbReference type="ARBA" id="ARBA00022679"/>
    </source>
</evidence>
<organism evidence="6">
    <name type="scientific">Tolypothrix bouteillei VB521301</name>
    <dbReference type="NCBI Taxonomy" id="1479485"/>
    <lineage>
        <taxon>Bacteria</taxon>
        <taxon>Bacillati</taxon>
        <taxon>Cyanobacteriota</taxon>
        <taxon>Cyanophyceae</taxon>
        <taxon>Nostocales</taxon>
        <taxon>Tolypothrichaceae</taxon>
        <taxon>Tolypothrix</taxon>
    </lineage>
</organism>
<feature type="domain" description="PABS" evidence="5">
    <location>
        <begin position="1"/>
        <end position="87"/>
    </location>
</feature>
<dbReference type="PROSITE" id="PS51006">
    <property type="entry name" value="PABS_2"/>
    <property type="match status" value="1"/>
</dbReference>
<dbReference type="Gene3D" id="3.40.50.150">
    <property type="entry name" value="Vaccinia Virus protein VP39"/>
    <property type="match status" value="1"/>
</dbReference>
<dbReference type="AlphaFoldDB" id="A0A0C1RCN5"/>
<evidence type="ECO:0000256" key="1">
    <source>
        <dbReference type="ARBA" id="ARBA00007867"/>
    </source>
</evidence>
<dbReference type="EMBL" id="JHEG02000048">
    <property type="protein sequence ID" value="KIE10010.1"/>
    <property type="molecule type" value="Genomic_DNA"/>
</dbReference>
<dbReference type="STRING" id="1479485.DA73_0215185"/>